<gene>
    <name evidence="3" type="ORF">UFOPK3317_01310</name>
</gene>
<proteinExistence type="predicted"/>
<dbReference type="AlphaFoldDB" id="A0A6J7ECW6"/>
<dbReference type="InterPro" id="IPR003798">
    <property type="entry name" value="DNA_recombination_RmuC"/>
</dbReference>
<dbReference type="GO" id="GO:0006310">
    <property type="term" value="P:DNA recombination"/>
    <property type="evidence" value="ECO:0007669"/>
    <property type="project" value="UniProtKB-KW"/>
</dbReference>
<evidence type="ECO:0000313" key="3">
    <source>
        <dbReference type="EMBL" id="CAB4878764.1"/>
    </source>
</evidence>
<accession>A0A6J7ECW6</accession>
<reference evidence="3" key="1">
    <citation type="submission" date="2020-05" db="EMBL/GenBank/DDBJ databases">
        <authorList>
            <person name="Chiriac C."/>
            <person name="Salcher M."/>
            <person name="Ghai R."/>
            <person name="Kavagutti S V."/>
        </authorList>
    </citation>
    <scope>NUCLEOTIDE SEQUENCE</scope>
</reference>
<dbReference type="PANTHER" id="PTHR30563">
    <property type="entry name" value="DNA RECOMBINATION PROTEIN RMUC"/>
    <property type="match status" value="1"/>
</dbReference>
<organism evidence="3">
    <name type="scientific">freshwater metagenome</name>
    <dbReference type="NCBI Taxonomy" id="449393"/>
    <lineage>
        <taxon>unclassified sequences</taxon>
        <taxon>metagenomes</taxon>
        <taxon>ecological metagenomes</taxon>
    </lineage>
</organism>
<keyword evidence="1" id="KW-0175">Coiled coil</keyword>
<evidence type="ECO:0000256" key="1">
    <source>
        <dbReference type="ARBA" id="ARBA00023054"/>
    </source>
</evidence>
<dbReference type="PANTHER" id="PTHR30563:SF0">
    <property type="entry name" value="DNA RECOMBINATION PROTEIN RMUC"/>
    <property type="match status" value="1"/>
</dbReference>
<dbReference type="Pfam" id="PF02646">
    <property type="entry name" value="RmuC"/>
    <property type="match status" value="1"/>
</dbReference>
<protein>
    <submittedName>
        <fullName evidence="3">Unannotated protein</fullName>
    </submittedName>
</protein>
<sequence>MIVIALVVGLVIGGLGVFAWHMSNVSVLRAELVTAQAGAGSSEAMLAQFKAAAQEAVSGSTDRLIQMTQEKIDQSNQSAAAEAAKRQVAVENLVKPVGEQLVKLQQHIGEVEKKRAEDSGTVKQMVQQLAASTSTLTTETRALNSAMKDSSVRGSWGEIQLKRIVELAGMQEHCDFEVQVHVSGEDGSGRPDMVVRLPQAQAIVVDSKAPLTAYMDASGSDDEIYVKARMKAHGEAMASHVDALSKRKYTDLINGSVDIVIMFVPGDVFLTAAYEARPGLFDDALKKGVFIATPVTLIALLKAVSYGWNQDMLSLNAEEIAALGGTLVERVKTFAETFSKVGTSLKASVDHYNRAVGSIEGRLLPTARSMQDLAKLNATPIAELNQIEAIPRVPVAEELLPGAAKLE</sequence>
<dbReference type="EMBL" id="CAFBLK010000265">
    <property type="protein sequence ID" value="CAB4878764.1"/>
    <property type="molecule type" value="Genomic_DNA"/>
</dbReference>
<name>A0A6J7ECW6_9ZZZZ</name>
<evidence type="ECO:0000256" key="2">
    <source>
        <dbReference type="ARBA" id="ARBA00023172"/>
    </source>
</evidence>
<keyword evidence="2" id="KW-0233">DNA recombination</keyword>